<evidence type="ECO:0000313" key="2">
    <source>
        <dbReference type="Proteomes" id="UP000231644"/>
    </source>
</evidence>
<protein>
    <recommendedName>
        <fullName evidence="3">DUF2793 domain-containing protein</fullName>
    </recommendedName>
</protein>
<reference evidence="1 2" key="1">
    <citation type="submission" date="2016-10" db="EMBL/GenBank/DDBJ databases">
        <authorList>
            <person name="de Groot N.N."/>
        </authorList>
    </citation>
    <scope>NUCLEOTIDE SEQUENCE [LARGE SCALE GENOMIC DNA]</scope>
    <source>
        <strain evidence="1 2">DSM 29619</strain>
    </source>
</reference>
<gene>
    <name evidence="1" type="ORF">SAMN05421762_0036</name>
</gene>
<sequence>MSDASANLSLPLIQPSQAQKHVTHNEALLILDALVQLSVLSATTTAPPAEPATGDRYLLPSGATGAWSGQAATIAMWLGEAWTFLEPRAGWTTWIADTGAQLRFDGSTWQAEAADLQNLPMVGVNSAADSVNRLSVASAASLLTHEGAGHQLKINKASSGDTASLLFQDGWSGRAEMGLAGSDDFAVKVSADGFVFHTALTATGGSGSVQFPNGAEVSDPSGMGDGPVVAMPYIHSRGLNLVSNGLGSLTAPYNYPAGLTRDPVQTPDVQASFSHAGHASGWMQMTETIPVNPNDIHEISCLLRQEAMPGDWSAHAHEDRHENSLGLVCIDADGQEIAPLHHARYKSGGTDSLTTLAAPLAPGDTQVFVSDASGWNDAESDPAKLGLRIDGYRDSHGRSYSFYSRFALAAAFSTTGVNKVTHVITLDAPLPGSMGNPDDASGIWPVGTQVANAVQGDAAKPVVYSAILSSSDQWHRAMGHIGGLDTSGTNAPGNFAPGTVAVRLAWSLNSSNQPGGTGGFPDTGAAQRVWIAGASFRSAPISALQSVTTGPAAGSKTIHVAKADVAGSQIQLQQAASEVVPI</sequence>
<accession>A0A1I1GWT8</accession>
<dbReference type="AlphaFoldDB" id="A0A1I1GWT8"/>
<dbReference type="InterPro" id="IPR021251">
    <property type="entry name" value="DUF2793"/>
</dbReference>
<name>A0A1I1GWT8_9RHOB</name>
<dbReference type="Proteomes" id="UP000231644">
    <property type="component" value="Unassembled WGS sequence"/>
</dbReference>
<organism evidence="1 2">
    <name type="scientific">Pseudooceanicola nitratireducens</name>
    <dbReference type="NCBI Taxonomy" id="517719"/>
    <lineage>
        <taxon>Bacteria</taxon>
        <taxon>Pseudomonadati</taxon>
        <taxon>Pseudomonadota</taxon>
        <taxon>Alphaproteobacteria</taxon>
        <taxon>Rhodobacterales</taxon>
        <taxon>Paracoccaceae</taxon>
        <taxon>Pseudooceanicola</taxon>
    </lineage>
</organism>
<evidence type="ECO:0008006" key="3">
    <source>
        <dbReference type="Google" id="ProtNLM"/>
    </source>
</evidence>
<dbReference type="OrthoDB" id="564699at2"/>
<dbReference type="Pfam" id="PF10983">
    <property type="entry name" value="DUF2793"/>
    <property type="match status" value="1"/>
</dbReference>
<evidence type="ECO:0000313" key="1">
    <source>
        <dbReference type="EMBL" id="SFC16287.1"/>
    </source>
</evidence>
<keyword evidence="2" id="KW-1185">Reference proteome</keyword>
<dbReference type="RefSeq" id="WP_093448621.1">
    <property type="nucleotide sequence ID" value="NZ_FNZG01000002.1"/>
</dbReference>
<proteinExistence type="predicted"/>
<dbReference type="EMBL" id="FOLX01000001">
    <property type="protein sequence ID" value="SFC16287.1"/>
    <property type="molecule type" value="Genomic_DNA"/>
</dbReference>
<dbReference type="STRING" id="517719.SAMN05421762_0036"/>